<protein>
    <submittedName>
        <fullName evidence="4">DNA protecting protein DprA</fullName>
    </submittedName>
</protein>
<evidence type="ECO:0000313" key="4">
    <source>
        <dbReference type="EMBL" id="OGN32893.1"/>
    </source>
</evidence>
<dbReference type="Proteomes" id="UP000178155">
    <property type="component" value="Unassembled WGS sequence"/>
</dbReference>
<name>A0A1F8H5Q1_9BACT</name>
<dbReference type="PANTHER" id="PTHR43022">
    <property type="entry name" value="PROTEIN SMF"/>
    <property type="match status" value="1"/>
</dbReference>
<evidence type="ECO:0000259" key="3">
    <source>
        <dbReference type="Pfam" id="PF17782"/>
    </source>
</evidence>
<feature type="domain" description="DprA winged helix" evidence="3">
    <location>
        <begin position="222"/>
        <end position="279"/>
    </location>
</feature>
<organism evidence="4 5">
    <name type="scientific">Candidatus Yanofskybacteria bacterium RIFCSPLOWO2_02_FULL_47_9b</name>
    <dbReference type="NCBI Taxonomy" id="1802708"/>
    <lineage>
        <taxon>Bacteria</taxon>
        <taxon>Candidatus Yanofskyibacteriota</taxon>
    </lineage>
</organism>
<dbReference type="SUPFAM" id="SSF46785">
    <property type="entry name" value="Winged helix' DNA-binding domain"/>
    <property type="match status" value="1"/>
</dbReference>
<dbReference type="InterPro" id="IPR036390">
    <property type="entry name" value="WH_DNA-bd_sf"/>
</dbReference>
<dbReference type="EMBL" id="MGKW01000045">
    <property type="protein sequence ID" value="OGN32893.1"/>
    <property type="molecule type" value="Genomic_DNA"/>
</dbReference>
<dbReference type="Gene3D" id="1.10.10.10">
    <property type="entry name" value="Winged helix-like DNA-binding domain superfamily/Winged helix DNA-binding domain"/>
    <property type="match status" value="1"/>
</dbReference>
<accession>A0A1F8H5Q1</accession>
<dbReference type="NCBIfam" id="TIGR00732">
    <property type="entry name" value="dprA"/>
    <property type="match status" value="1"/>
</dbReference>
<gene>
    <name evidence="4" type="ORF">A3I39_00505</name>
</gene>
<dbReference type="PANTHER" id="PTHR43022:SF1">
    <property type="entry name" value="PROTEIN SMF"/>
    <property type="match status" value="1"/>
</dbReference>
<dbReference type="AlphaFoldDB" id="A0A1F8H5Q1"/>
<dbReference type="GO" id="GO:0009294">
    <property type="term" value="P:DNA-mediated transformation"/>
    <property type="evidence" value="ECO:0007669"/>
    <property type="project" value="InterPro"/>
</dbReference>
<dbReference type="Gene3D" id="3.40.50.450">
    <property type="match status" value="1"/>
</dbReference>
<sequence length="287" mass="30997">MDYPVVEIKPDSKQYPKKLKHIHDAPKQLYCRGDVSLLQTDCFTVVGTRKITPYGKEAVQHIVPGLAKYFTIVSGLALGIDAVAHQATLQVHGKTIAVLATPVTDPTPRTNLGLAKEILASGGLLISEYKKGDHIGTSNFAIRDRILSGLSRGVLVVEADLKSGSLVTAKSALDQNRDVFAVPGSIFSLRTAGPHMLIQHGAKLVASTEDILQEYDQLPLPKSRRLSTANPTEIRIIDILTTSGPLSVDAIIEKTKKETSEILATLAVMELNGLITQSDNGIYRANE</sequence>
<reference evidence="4 5" key="1">
    <citation type="journal article" date="2016" name="Nat. Commun.">
        <title>Thousands of microbial genomes shed light on interconnected biogeochemical processes in an aquifer system.</title>
        <authorList>
            <person name="Anantharaman K."/>
            <person name="Brown C.T."/>
            <person name="Hug L.A."/>
            <person name="Sharon I."/>
            <person name="Castelle C.J."/>
            <person name="Probst A.J."/>
            <person name="Thomas B.C."/>
            <person name="Singh A."/>
            <person name="Wilkins M.J."/>
            <person name="Karaoz U."/>
            <person name="Brodie E.L."/>
            <person name="Williams K.H."/>
            <person name="Hubbard S.S."/>
            <person name="Banfield J.F."/>
        </authorList>
    </citation>
    <scope>NUCLEOTIDE SEQUENCE [LARGE SCALE GENOMIC DNA]</scope>
</reference>
<evidence type="ECO:0000259" key="2">
    <source>
        <dbReference type="Pfam" id="PF02481"/>
    </source>
</evidence>
<evidence type="ECO:0000256" key="1">
    <source>
        <dbReference type="ARBA" id="ARBA00006525"/>
    </source>
</evidence>
<dbReference type="InterPro" id="IPR036388">
    <property type="entry name" value="WH-like_DNA-bd_sf"/>
</dbReference>
<comment type="similarity">
    <text evidence="1">Belongs to the DprA/Smf family.</text>
</comment>
<feature type="domain" description="Smf/DprA SLOG" evidence="2">
    <location>
        <begin position="10"/>
        <end position="215"/>
    </location>
</feature>
<evidence type="ECO:0000313" key="5">
    <source>
        <dbReference type="Proteomes" id="UP000178155"/>
    </source>
</evidence>
<dbReference type="InterPro" id="IPR057666">
    <property type="entry name" value="DrpA_SLOG"/>
</dbReference>
<dbReference type="SUPFAM" id="SSF102405">
    <property type="entry name" value="MCP/YpsA-like"/>
    <property type="match status" value="1"/>
</dbReference>
<dbReference type="InterPro" id="IPR041614">
    <property type="entry name" value="DprA_WH"/>
</dbReference>
<dbReference type="InterPro" id="IPR003488">
    <property type="entry name" value="DprA"/>
</dbReference>
<proteinExistence type="inferred from homology"/>
<dbReference type="Pfam" id="PF17782">
    <property type="entry name" value="WHD_DprA"/>
    <property type="match status" value="1"/>
</dbReference>
<dbReference type="Pfam" id="PF02481">
    <property type="entry name" value="DNA_processg_A"/>
    <property type="match status" value="1"/>
</dbReference>
<comment type="caution">
    <text evidence="4">The sequence shown here is derived from an EMBL/GenBank/DDBJ whole genome shotgun (WGS) entry which is preliminary data.</text>
</comment>